<feature type="transmembrane region" description="Helical" evidence="1">
    <location>
        <begin position="88"/>
        <end position="107"/>
    </location>
</feature>
<keyword evidence="3" id="KW-1185">Reference proteome</keyword>
<keyword evidence="1" id="KW-1133">Transmembrane helix</keyword>
<accession>A0ABX7YVE6</accession>
<evidence type="ECO:0000313" key="2">
    <source>
        <dbReference type="EMBL" id="QUN06687.1"/>
    </source>
</evidence>
<gene>
    <name evidence="2" type="ORF">KDN34_04350</name>
</gene>
<dbReference type="Proteomes" id="UP000679575">
    <property type="component" value="Chromosome"/>
</dbReference>
<keyword evidence="1" id="KW-0812">Transmembrane</keyword>
<organism evidence="2 3">
    <name type="scientific">Shewanella yunxiaonensis</name>
    <dbReference type="NCBI Taxonomy" id="2829809"/>
    <lineage>
        <taxon>Bacteria</taxon>
        <taxon>Pseudomonadati</taxon>
        <taxon>Pseudomonadota</taxon>
        <taxon>Gammaproteobacteria</taxon>
        <taxon>Alteromonadales</taxon>
        <taxon>Shewanellaceae</taxon>
        <taxon>Shewanella</taxon>
    </lineage>
</organism>
<keyword evidence="1" id="KW-0472">Membrane</keyword>
<dbReference type="RefSeq" id="WP_212595698.1">
    <property type="nucleotide sequence ID" value="NZ_CP073587.1"/>
</dbReference>
<sequence>MMIWFVCSLIVACLLLVTVETRLTPEADGIHMPGLASLNPHKAWLLLPLAILCWLSWHLFTTNFSFFSLAAIGFVATPLTMLIPRWRYWVLPSALLSMISVLLGTIWG</sequence>
<reference evidence="2 3" key="1">
    <citation type="submission" date="2021-04" db="EMBL/GenBank/DDBJ databases">
        <title>Novel species identification of genus Shewanella.</title>
        <authorList>
            <person name="Liu G."/>
        </authorList>
    </citation>
    <scope>NUCLEOTIDE SEQUENCE [LARGE SCALE GENOMIC DNA]</scope>
    <source>
        <strain evidence="2 3">FJAT-54481</strain>
    </source>
</reference>
<proteinExistence type="predicted"/>
<evidence type="ECO:0008006" key="4">
    <source>
        <dbReference type="Google" id="ProtNLM"/>
    </source>
</evidence>
<name>A0ABX7YVE6_9GAMM</name>
<evidence type="ECO:0000256" key="1">
    <source>
        <dbReference type="SAM" id="Phobius"/>
    </source>
</evidence>
<protein>
    <recommendedName>
        <fullName evidence="4">DUF3325 domain-containing protein</fullName>
    </recommendedName>
</protein>
<feature type="transmembrane region" description="Helical" evidence="1">
    <location>
        <begin position="45"/>
        <end position="76"/>
    </location>
</feature>
<dbReference type="EMBL" id="CP073587">
    <property type="protein sequence ID" value="QUN06687.1"/>
    <property type="molecule type" value="Genomic_DNA"/>
</dbReference>
<evidence type="ECO:0000313" key="3">
    <source>
        <dbReference type="Proteomes" id="UP000679575"/>
    </source>
</evidence>